<dbReference type="Gene3D" id="3.30.70.960">
    <property type="entry name" value="SEA domain"/>
    <property type="match status" value="1"/>
</dbReference>
<keyword evidence="13" id="KW-0325">Glycoprotein</keyword>
<reference evidence="22" key="3">
    <citation type="submission" date="2025-09" db="UniProtKB">
        <authorList>
            <consortium name="Ensembl"/>
        </authorList>
    </citation>
    <scope>IDENTIFICATION</scope>
</reference>
<evidence type="ECO:0000313" key="22">
    <source>
        <dbReference type="Ensembl" id="ENSMMDP00005037670.1"/>
    </source>
</evidence>
<dbReference type="SMART" id="SM00200">
    <property type="entry name" value="SEA"/>
    <property type="match status" value="2"/>
</dbReference>
<evidence type="ECO:0000256" key="2">
    <source>
        <dbReference type="ARBA" id="ARBA00004593"/>
    </source>
</evidence>
<evidence type="ECO:0000259" key="20">
    <source>
        <dbReference type="PROSITE" id="PS50024"/>
    </source>
</evidence>
<feature type="domain" description="SEA" evidence="20">
    <location>
        <begin position="587"/>
        <end position="700"/>
    </location>
</feature>
<keyword evidence="4" id="KW-0272">Extracellular matrix</keyword>
<feature type="domain" description="EGF-like" evidence="21">
    <location>
        <begin position="700"/>
        <end position="741"/>
    </location>
</feature>
<comment type="subcellular location">
    <subcellularLocation>
        <location evidence="15">Photoreceptor inner segment membrane</location>
        <topology evidence="15">Single-pass type I membrane protein</topology>
    </subcellularLocation>
    <subcellularLocation>
        <location evidence="1">Photoreceptor outer segment membrane</location>
        <topology evidence="1">Single-pass type I membrane protein</topology>
    </subcellularLocation>
    <subcellularLocation>
        <location evidence="2">Secreted</location>
        <location evidence="2">Extracellular space</location>
        <location evidence="2">Extracellular matrix</location>
        <location evidence="2">Interphotoreceptor matrix</location>
    </subcellularLocation>
</comment>
<evidence type="ECO:0000256" key="6">
    <source>
        <dbReference type="ARBA" id="ARBA00022674"/>
    </source>
</evidence>
<comment type="caution">
    <text evidence="18">Lacks conserved residue(s) required for the propagation of feature annotation.</text>
</comment>
<dbReference type="PANTHER" id="PTHR12199:SF4">
    <property type="entry name" value="INTERPHOTORECEPTOR MATRIX PROTEOGLYCAN 2"/>
    <property type="match status" value="1"/>
</dbReference>
<dbReference type="PROSITE" id="PS50026">
    <property type="entry name" value="EGF_3"/>
    <property type="match status" value="1"/>
</dbReference>
<evidence type="ECO:0000256" key="9">
    <source>
        <dbReference type="ARBA" id="ARBA00022737"/>
    </source>
</evidence>
<evidence type="ECO:0000256" key="19">
    <source>
        <dbReference type="SAM" id="Phobius"/>
    </source>
</evidence>
<reference evidence="22" key="2">
    <citation type="submission" date="2025-08" db="UniProtKB">
        <authorList>
            <consortium name="Ensembl"/>
        </authorList>
    </citation>
    <scope>IDENTIFICATION</scope>
</reference>
<evidence type="ECO:0000256" key="12">
    <source>
        <dbReference type="ARBA" id="ARBA00023157"/>
    </source>
</evidence>
<dbReference type="Ensembl" id="ENSMMDT00005038467.1">
    <property type="protein sequence ID" value="ENSMMDP00005037670.1"/>
    <property type="gene ID" value="ENSMMDG00005017555.1"/>
</dbReference>
<dbReference type="InterPro" id="IPR039861">
    <property type="entry name" value="IMPG"/>
</dbReference>
<evidence type="ECO:0000256" key="13">
    <source>
        <dbReference type="ARBA" id="ARBA00023180"/>
    </source>
</evidence>
<keyword evidence="9" id="KW-0677">Repeat</keyword>
<evidence type="ECO:0000256" key="14">
    <source>
        <dbReference type="ARBA" id="ARBA00023273"/>
    </source>
</evidence>
<dbReference type="GO" id="GO:0033165">
    <property type="term" value="C:interphotoreceptor matrix"/>
    <property type="evidence" value="ECO:0007669"/>
    <property type="project" value="UniProtKB-SubCell"/>
</dbReference>
<evidence type="ECO:0000256" key="10">
    <source>
        <dbReference type="ARBA" id="ARBA00022989"/>
    </source>
</evidence>
<dbReference type="PROSITE" id="PS01186">
    <property type="entry name" value="EGF_2"/>
    <property type="match status" value="1"/>
</dbReference>
<evidence type="ECO:0000313" key="23">
    <source>
        <dbReference type="Proteomes" id="UP000472263"/>
    </source>
</evidence>
<organism evidence="22 23">
    <name type="scientific">Myripristis murdjan</name>
    <name type="common">pinecone soldierfish</name>
    <dbReference type="NCBI Taxonomy" id="586833"/>
    <lineage>
        <taxon>Eukaryota</taxon>
        <taxon>Metazoa</taxon>
        <taxon>Chordata</taxon>
        <taxon>Craniata</taxon>
        <taxon>Vertebrata</taxon>
        <taxon>Euteleostomi</taxon>
        <taxon>Actinopterygii</taxon>
        <taxon>Neopterygii</taxon>
        <taxon>Teleostei</taxon>
        <taxon>Neoteleostei</taxon>
        <taxon>Acanthomorphata</taxon>
        <taxon>Holocentriformes</taxon>
        <taxon>Holocentridae</taxon>
        <taxon>Myripristis</taxon>
    </lineage>
</organism>
<dbReference type="FunFam" id="3.30.70.960:FF:000002">
    <property type="entry name" value="Interphotoreceptor matrix proteoglycan 2"/>
    <property type="match status" value="1"/>
</dbReference>
<evidence type="ECO:0000256" key="17">
    <source>
        <dbReference type="ARBA" id="ARBA00080162"/>
    </source>
</evidence>
<keyword evidence="12 18" id="KW-1015">Disulfide bond</keyword>
<dbReference type="SUPFAM" id="SSF82671">
    <property type="entry name" value="SEA domain"/>
    <property type="match status" value="2"/>
</dbReference>
<keyword evidence="23" id="KW-1185">Reference proteome</keyword>
<dbReference type="InterPro" id="IPR036364">
    <property type="entry name" value="SEA_dom_sf"/>
</dbReference>
<keyword evidence="3" id="KW-0964">Secreted</keyword>
<evidence type="ECO:0000256" key="15">
    <source>
        <dbReference type="ARBA" id="ARBA00060509"/>
    </source>
</evidence>
<dbReference type="PROSITE" id="PS50024">
    <property type="entry name" value="SEA"/>
    <property type="match status" value="2"/>
</dbReference>
<proteinExistence type="predicted"/>
<evidence type="ECO:0000256" key="18">
    <source>
        <dbReference type="PROSITE-ProRule" id="PRU00076"/>
    </source>
</evidence>
<dbReference type="GO" id="GO:0005540">
    <property type="term" value="F:hyaluronic acid binding"/>
    <property type="evidence" value="ECO:0007669"/>
    <property type="project" value="TreeGrafter"/>
</dbReference>
<keyword evidence="14" id="KW-0966">Cell projection</keyword>
<evidence type="ECO:0000256" key="4">
    <source>
        <dbReference type="ARBA" id="ARBA00022530"/>
    </source>
</evidence>
<evidence type="ECO:0000256" key="1">
    <source>
        <dbReference type="ARBA" id="ARBA00004451"/>
    </source>
</evidence>
<keyword evidence="7 19" id="KW-0812">Transmembrane</keyword>
<evidence type="ECO:0000256" key="5">
    <source>
        <dbReference type="ARBA" id="ARBA00022536"/>
    </source>
</evidence>
<dbReference type="GO" id="GO:0008201">
    <property type="term" value="F:heparin binding"/>
    <property type="evidence" value="ECO:0007669"/>
    <property type="project" value="UniProtKB-KW"/>
</dbReference>
<dbReference type="GO" id="GO:0007601">
    <property type="term" value="P:visual perception"/>
    <property type="evidence" value="ECO:0007669"/>
    <property type="project" value="InterPro"/>
</dbReference>
<evidence type="ECO:0000256" key="7">
    <source>
        <dbReference type="ARBA" id="ARBA00022692"/>
    </source>
</evidence>
<gene>
    <name evidence="22" type="primary">IMPG2</name>
</gene>
<sequence length="920" mass="102278">MDYPSLPYSQELPEFSSGIMQHYPHITQLSDIKVSQENLGAISRRKRNILFPSGVKLCAQETSQQVAANHLSYFHLRVCQETVWEAFKIFWDRLPEQEEYQSWMSRCQEGTVTAHEIGNFFSLSEEHQALIKHVSQSSECAHTYLMLIDPVKQLFFYNLHNCALCGCLYLTVQVDNDIAVVRPTPPMLEQVVELSILLTGETYSEELRNPASLQYQTLSRQLTEKVRPHLSTSISPRFTSPASRDGVVVDYAVTVLVDGAGVSNLQLDYLTLQSNRVENSYREVEGRPTVVYTVSEVRNYATEALHLEVLDSVSPLPEELPSEPPLPEQPEVVALPEPPVESEASGSGRGDLEDLLWESATTADDDETSPEDIAGEEEFITEEEVAEDVVTVDVAGEEHVDEVVLGTAETPVELEISTITIETIEEEGLPAAVPAPDVTEETANPVPEPAEEGVPPVSDVTAVSMVPALLEPYEEEVTEEEGLEVQVGVAPEAPAVEEETPKAPEILREDLTEDEILLVDKDIIEPPITDFPSPAQPTVLSPERESPFTLPYGYGLTNQTEEGSTGFPSSVAHGTDVSIALPVNPGRALMVFFSLRVTNMIFSEDLFNKSSAEYKALEQRFLELLVPYLQSNLSNFQNLEILNFRNGSIVVNSRMKFGKPVPRGVTSVVYLILEDFCNTAYQTMNLAIDKYSLDVESGDQADPCKFQACNEYAECKVNRWSGEAECVCNAGYFSVDGLPCQSICDLRTDFCLNDGKCDIIPGQGAICRCRVGENWWYRGEHCEEYVSEPLVVGIAIASVAGFLLVASGVIFFLARTLRDQYDKDESEDPIRGSFTESLPSLERATKYNPMYESEATTGYSHYYRRYPEAPVYSSASAEASTDFSSEEIRHIYENSELTKEVCVCGLLYFPNFVLNQRLSA</sequence>
<reference evidence="22" key="1">
    <citation type="submission" date="2019-06" db="EMBL/GenBank/DDBJ databases">
        <authorList>
            <consortium name="Wellcome Sanger Institute Data Sharing"/>
        </authorList>
    </citation>
    <scope>NUCLEOTIDE SEQUENCE [LARGE SCALE GENOMIC DNA]</scope>
</reference>
<dbReference type="InterPro" id="IPR000082">
    <property type="entry name" value="SEA_dom"/>
</dbReference>
<name>A0A667Z3N6_9TELE</name>
<dbReference type="InParanoid" id="A0A667Z3N6"/>
<protein>
    <recommendedName>
        <fullName evidence="16">Interphotoreceptor matrix proteoglycan 2</fullName>
    </recommendedName>
    <alternativeName>
        <fullName evidence="17">Sialoprotein associated with cones and rods proteoglycan</fullName>
    </alternativeName>
</protein>
<keyword evidence="10 19" id="KW-1133">Transmembrane helix</keyword>
<dbReference type="Pfam" id="PF01390">
    <property type="entry name" value="SEA"/>
    <property type="match status" value="2"/>
</dbReference>
<dbReference type="AlphaFoldDB" id="A0A667Z3N6"/>
<keyword evidence="8" id="KW-0732">Signal</keyword>
<evidence type="ECO:0000259" key="21">
    <source>
        <dbReference type="PROSITE" id="PS50026"/>
    </source>
</evidence>
<dbReference type="InterPro" id="IPR000742">
    <property type="entry name" value="EGF"/>
</dbReference>
<feature type="disulfide bond" evidence="18">
    <location>
        <begin position="709"/>
        <end position="726"/>
    </location>
</feature>
<evidence type="ECO:0000256" key="11">
    <source>
        <dbReference type="ARBA" id="ARBA00023136"/>
    </source>
</evidence>
<evidence type="ECO:0000256" key="3">
    <source>
        <dbReference type="ARBA" id="ARBA00022525"/>
    </source>
</evidence>
<evidence type="ECO:0000256" key="8">
    <source>
        <dbReference type="ARBA" id="ARBA00022729"/>
    </source>
</evidence>
<dbReference type="Proteomes" id="UP000472263">
    <property type="component" value="Chromosome 21"/>
</dbReference>
<feature type="domain" description="SEA" evidence="20">
    <location>
        <begin position="188"/>
        <end position="296"/>
    </location>
</feature>
<keyword evidence="6" id="KW-0358">Heparin-binding</keyword>
<accession>A0A667Z3N6</accession>
<dbReference type="PANTHER" id="PTHR12199">
    <property type="entry name" value="INTERPHOTORECEPTOR MATRIX PROTEOGLYCAN"/>
    <property type="match status" value="1"/>
</dbReference>
<keyword evidence="11 19" id="KW-0472">Membrane</keyword>
<keyword evidence="5 18" id="KW-0245">EGF-like domain</keyword>
<feature type="transmembrane region" description="Helical" evidence="19">
    <location>
        <begin position="790"/>
        <end position="814"/>
    </location>
</feature>
<evidence type="ECO:0000256" key="16">
    <source>
        <dbReference type="ARBA" id="ARBA00074164"/>
    </source>
</evidence>
<dbReference type="GeneTree" id="ENSGT00530000063503"/>